<protein>
    <submittedName>
        <fullName evidence="1">Uncharacterized protein</fullName>
    </submittedName>
</protein>
<dbReference type="RefSeq" id="WP_302036465.1">
    <property type="nucleotide sequence ID" value="NZ_JAUKPO010000002.1"/>
</dbReference>
<evidence type="ECO:0000313" key="1">
    <source>
        <dbReference type="EMBL" id="MDO1445664.1"/>
    </source>
</evidence>
<proteinExistence type="predicted"/>
<sequence>MEIKVEVPFQQLLSMVKALTPAQKARLRKELDEEKPASDNKEDDFIHFLLNGPVYSDKDIAIIEENRKSIAAWRTKS</sequence>
<keyword evidence="2" id="KW-1185">Reference proteome</keyword>
<gene>
    <name evidence="1" type="ORF">Q0590_05355</name>
</gene>
<organism evidence="1 2">
    <name type="scientific">Rhodocytophaga aerolata</name>
    <dbReference type="NCBI Taxonomy" id="455078"/>
    <lineage>
        <taxon>Bacteria</taxon>
        <taxon>Pseudomonadati</taxon>
        <taxon>Bacteroidota</taxon>
        <taxon>Cytophagia</taxon>
        <taxon>Cytophagales</taxon>
        <taxon>Rhodocytophagaceae</taxon>
        <taxon>Rhodocytophaga</taxon>
    </lineage>
</organism>
<evidence type="ECO:0000313" key="2">
    <source>
        <dbReference type="Proteomes" id="UP001168528"/>
    </source>
</evidence>
<accession>A0ABT8R0P9</accession>
<comment type="caution">
    <text evidence="1">The sequence shown here is derived from an EMBL/GenBank/DDBJ whole genome shotgun (WGS) entry which is preliminary data.</text>
</comment>
<dbReference type="Proteomes" id="UP001168528">
    <property type="component" value="Unassembled WGS sequence"/>
</dbReference>
<reference evidence="1" key="1">
    <citation type="submission" date="2023-07" db="EMBL/GenBank/DDBJ databases">
        <title>The genome sequence of Rhodocytophaga aerolata KACC 12507.</title>
        <authorList>
            <person name="Zhang X."/>
        </authorList>
    </citation>
    <scope>NUCLEOTIDE SEQUENCE</scope>
    <source>
        <strain evidence="1">KACC 12507</strain>
    </source>
</reference>
<dbReference type="EMBL" id="JAUKPO010000002">
    <property type="protein sequence ID" value="MDO1445664.1"/>
    <property type="molecule type" value="Genomic_DNA"/>
</dbReference>
<name>A0ABT8R0P9_9BACT</name>